<name>A0A8H3G012_9LECA</name>
<comment type="caution">
    <text evidence="2">The sequence shown here is derived from an EMBL/GenBank/DDBJ whole genome shotgun (WGS) entry which is preliminary data.</text>
</comment>
<feature type="chain" id="PRO_5034074562" evidence="1">
    <location>
        <begin position="21"/>
        <end position="255"/>
    </location>
</feature>
<evidence type="ECO:0000256" key="1">
    <source>
        <dbReference type="SAM" id="SignalP"/>
    </source>
</evidence>
<feature type="signal peptide" evidence="1">
    <location>
        <begin position="1"/>
        <end position="20"/>
    </location>
</feature>
<dbReference type="InterPro" id="IPR024079">
    <property type="entry name" value="MetalloPept_cat_dom_sf"/>
</dbReference>
<dbReference type="Proteomes" id="UP000664534">
    <property type="component" value="Unassembled WGS sequence"/>
</dbReference>
<dbReference type="GO" id="GO:0008237">
    <property type="term" value="F:metallopeptidase activity"/>
    <property type="evidence" value="ECO:0007669"/>
    <property type="project" value="InterPro"/>
</dbReference>
<accession>A0A8H3G012</accession>
<evidence type="ECO:0000313" key="3">
    <source>
        <dbReference type="Proteomes" id="UP000664534"/>
    </source>
</evidence>
<evidence type="ECO:0000313" key="2">
    <source>
        <dbReference type="EMBL" id="CAF9934122.1"/>
    </source>
</evidence>
<protein>
    <submittedName>
        <fullName evidence="2">Uncharacterized protein</fullName>
    </submittedName>
</protein>
<keyword evidence="1" id="KW-0732">Signal</keyword>
<proteinExistence type="predicted"/>
<gene>
    <name evidence="2" type="ORF">IMSHALPRED_009598</name>
</gene>
<reference evidence="2" key="1">
    <citation type="submission" date="2021-03" db="EMBL/GenBank/DDBJ databases">
        <authorList>
            <person name="Tagirdzhanova G."/>
        </authorList>
    </citation>
    <scope>NUCLEOTIDE SEQUENCE</scope>
</reference>
<keyword evidence="3" id="KW-1185">Reference proteome</keyword>
<dbReference type="AlphaFoldDB" id="A0A8H3G012"/>
<dbReference type="Gene3D" id="3.40.390.10">
    <property type="entry name" value="Collagenase (Catalytic Domain)"/>
    <property type="match status" value="1"/>
</dbReference>
<dbReference type="EMBL" id="CAJPDT010000074">
    <property type="protein sequence ID" value="CAF9934122.1"/>
    <property type="molecule type" value="Genomic_DNA"/>
</dbReference>
<dbReference type="OrthoDB" id="5338725at2759"/>
<sequence>MFFTKATVSLAFFLSYLASALPAAAPAEYFPILPRVANQSARNVSPAHGSQKYIAKALCTPEQLVNESKAWDDARLYAEALASWIPNGSYQPAMDLYMGTDSVGPLREVLQANIQGALRVHDPSTWPDRQRLFVFCDEPEPFRYTWSPCFADAYVVSDPGIYYASLTRTARQRGANVRSQDNQYIVFCEDYWTSRFPPLSTIISEVDRGLKDSHILGTFYRNQALVYFHESMHLDNLTTAFGHPGRPFHKENKRD</sequence>
<organism evidence="2 3">
    <name type="scientific">Imshaugia aleurites</name>
    <dbReference type="NCBI Taxonomy" id="172621"/>
    <lineage>
        <taxon>Eukaryota</taxon>
        <taxon>Fungi</taxon>
        <taxon>Dikarya</taxon>
        <taxon>Ascomycota</taxon>
        <taxon>Pezizomycotina</taxon>
        <taxon>Lecanoromycetes</taxon>
        <taxon>OSLEUM clade</taxon>
        <taxon>Lecanoromycetidae</taxon>
        <taxon>Lecanorales</taxon>
        <taxon>Lecanorineae</taxon>
        <taxon>Parmeliaceae</taxon>
        <taxon>Imshaugia</taxon>
    </lineage>
</organism>